<comment type="function">
    <text evidence="2">Tetrapolymerization of the monopyrrole PBG into the hydroxymethylbilane pre-uroporphyrinogen in several discrete steps.</text>
</comment>
<evidence type="ECO:0000259" key="11">
    <source>
        <dbReference type="Pfam" id="PF03900"/>
    </source>
</evidence>
<feature type="domain" description="Porphobilinogen deaminase N-terminal" evidence="10">
    <location>
        <begin position="3"/>
        <end position="214"/>
    </location>
</feature>
<evidence type="ECO:0000313" key="12">
    <source>
        <dbReference type="EMBL" id="NDL66236.1"/>
    </source>
</evidence>
<dbReference type="InterPro" id="IPR022417">
    <property type="entry name" value="Porphobilin_deaminase_N"/>
</dbReference>
<proteinExistence type="inferred from homology"/>
<evidence type="ECO:0000256" key="9">
    <source>
        <dbReference type="NCBIfam" id="TIGR00212"/>
    </source>
</evidence>
<evidence type="ECO:0000256" key="4">
    <source>
        <dbReference type="ARBA" id="ARBA00005638"/>
    </source>
</evidence>
<feature type="domain" description="Porphobilinogen deaminase C-terminal" evidence="11">
    <location>
        <begin position="229"/>
        <end position="303"/>
    </location>
</feature>
<keyword evidence="7" id="KW-0627">Porphyrin biosynthesis</keyword>
<dbReference type="CDD" id="cd13647">
    <property type="entry name" value="PBP2_PBGD_2"/>
    <property type="match status" value="1"/>
</dbReference>
<comment type="similarity">
    <text evidence="4">Belongs to the HMBS family.</text>
</comment>
<dbReference type="GO" id="GO:0006783">
    <property type="term" value="P:heme biosynthetic process"/>
    <property type="evidence" value="ECO:0007669"/>
    <property type="project" value="TreeGrafter"/>
</dbReference>
<dbReference type="InterPro" id="IPR022418">
    <property type="entry name" value="Porphobilinogen_deaminase_C"/>
</dbReference>
<reference evidence="12 13" key="1">
    <citation type="submission" date="2020-01" db="EMBL/GenBank/DDBJ databases">
        <title>Anaeroalcalibacter tamaniensis gen. nov., sp. nov., moderately halophilic strictly anaerobic fermenter bacterium from mud volcano of Taman peninsula.</title>
        <authorList>
            <person name="Frolova A."/>
            <person name="Merkel A.Y."/>
            <person name="Slobodkin A.I."/>
        </authorList>
    </citation>
    <scope>NUCLEOTIDE SEQUENCE [LARGE SCALE GENOMIC DNA]</scope>
    <source>
        <strain evidence="12 13">F-3ap</strain>
    </source>
</reference>
<dbReference type="PROSITE" id="PS00533">
    <property type="entry name" value="PORPHOBILINOGEN_DEAM"/>
    <property type="match status" value="1"/>
</dbReference>
<dbReference type="InterPro" id="IPR000860">
    <property type="entry name" value="HemC"/>
</dbReference>
<protein>
    <recommendedName>
        <fullName evidence="5 9">Hydroxymethylbilane synthase</fullName>
        <ecNumber evidence="5 9">2.5.1.61</ecNumber>
    </recommendedName>
</protein>
<dbReference type="InterPro" id="IPR036803">
    <property type="entry name" value="Porphobilinogen_deaminase_C_sf"/>
</dbReference>
<name>A0A7X5HTQ1_9FIRM</name>
<sequence length="308" mass="33378">MEITVGTRGSKLALAQTQQIVGTLEEGNPGLTCRVVVIQTLGDKVQDRPLSEVGGAGIFVKELERALLLGQVDLAVHSLKDMPSALHPELRLGAFPRREDPRDVLVVGKGVGNRNGLPVRARIGTGSIRRRWTLGQLHPEWEAVPIRGNVDSRLARLEGPKALDGVVLAMAGLNRLGMGTGGERFFLPFSVEESVPSPCQGILGLQHRRGDHGMERLLTAADHGDTRLQALCERAFLESAGGSCHVPIGAYCRVEKDGLVLEGLLGDENLRKVVRRSGSVRWEQGNKEEQSRALGRDLGLELRQEVGL</sequence>
<dbReference type="InterPro" id="IPR022419">
    <property type="entry name" value="Porphobilin_deaminase_cofac_BS"/>
</dbReference>
<evidence type="ECO:0000256" key="5">
    <source>
        <dbReference type="ARBA" id="ARBA00012655"/>
    </source>
</evidence>
<dbReference type="Gene3D" id="3.30.160.40">
    <property type="entry name" value="Porphobilinogen deaminase, C-terminal domain"/>
    <property type="match status" value="1"/>
</dbReference>
<comment type="catalytic activity">
    <reaction evidence="8">
        <text>4 porphobilinogen + H2O = hydroxymethylbilane + 4 NH4(+)</text>
        <dbReference type="Rhea" id="RHEA:13185"/>
        <dbReference type="ChEBI" id="CHEBI:15377"/>
        <dbReference type="ChEBI" id="CHEBI:28938"/>
        <dbReference type="ChEBI" id="CHEBI:57845"/>
        <dbReference type="ChEBI" id="CHEBI:58126"/>
        <dbReference type="EC" id="2.5.1.61"/>
    </reaction>
</comment>
<comment type="caution">
    <text evidence="12">The sequence shown here is derived from an EMBL/GenBank/DDBJ whole genome shotgun (WGS) entry which is preliminary data.</text>
</comment>
<keyword evidence="6 12" id="KW-0808">Transferase</keyword>
<organism evidence="12 13">
    <name type="scientific">Anaerotalea alkaliphila</name>
    <dbReference type="NCBI Taxonomy" id="2662126"/>
    <lineage>
        <taxon>Bacteria</taxon>
        <taxon>Bacillati</taxon>
        <taxon>Bacillota</taxon>
        <taxon>Clostridia</taxon>
        <taxon>Eubacteriales</taxon>
        <taxon>Anaerotalea</taxon>
    </lineage>
</organism>
<dbReference type="Proteomes" id="UP000461585">
    <property type="component" value="Unassembled WGS sequence"/>
</dbReference>
<evidence type="ECO:0000256" key="1">
    <source>
        <dbReference type="ARBA" id="ARBA00001916"/>
    </source>
</evidence>
<dbReference type="PANTHER" id="PTHR11557:SF0">
    <property type="entry name" value="PORPHOBILINOGEN DEAMINASE"/>
    <property type="match status" value="1"/>
</dbReference>
<evidence type="ECO:0000313" key="13">
    <source>
        <dbReference type="Proteomes" id="UP000461585"/>
    </source>
</evidence>
<keyword evidence="13" id="KW-1185">Reference proteome</keyword>
<dbReference type="EC" id="2.5.1.61" evidence="5 9"/>
<comment type="cofactor">
    <cofactor evidence="1">
        <name>dipyrromethane</name>
        <dbReference type="ChEBI" id="CHEBI:60342"/>
    </cofactor>
</comment>
<dbReference type="PANTHER" id="PTHR11557">
    <property type="entry name" value="PORPHOBILINOGEN DEAMINASE"/>
    <property type="match status" value="1"/>
</dbReference>
<evidence type="ECO:0000256" key="6">
    <source>
        <dbReference type="ARBA" id="ARBA00022679"/>
    </source>
</evidence>
<dbReference type="Pfam" id="PF01379">
    <property type="entry name" value="Porphobil_deam"/>
    <property type="match status" value="1"/>
</dbReference>
<dbReference type="SUPFAM" id="SSF53850">
    <property type="entry name" value="Periplasmic binding protein-like II"/>
    <property type="match status" value="1"/>
</dbReference>
<dbReference type="PRINTS" id="PR00151">
    <property type="entry name" value="PORPHBDMNASE"/>
</dbReference>
<dbReference type="RefSeq" id="WP_162368961.1">
    <property type="nucleotide sequence ID" value="NZ_JAAEEH010000001.1"/>
</dbReference>
<dbReference type="PIRSF" id="PIRSF001438">
    <property type="entry name" value="4pyrrol_synth_OHMeBilane_synth"/>
    <property type="match status" value="1"/>
</dbReference>
<comment type="pathway">
    <text evidence="3">Porphyrin-containing compound metabolism; protoporphyrin-IX biosynthesis; coproporphyrinogen-III from 5-aminolevulinate: step 2/4.</text>
</comment>
<accession>A0A7X5HTQ1</accession>
<dbReference type="FunFam" id="3.40.190.10:FF:000086">
    <property type="entry name" value="Probable porphobilinogen deaminase"/>
    <property type="match status" value="1"/>
</dbReference>
<evidence type="ECO:0000256" key="7">
    <source>
        <dbReference type="ARBA" id="ARBA00023244"/>
    </source>
</evidence>
<dbReference type="Pfam" id="PF03900">
    <property type="entry name" value="Porphobil_deamC"/>
    <property type="match status" value="1"/>
</dbReference>
<gene>
    <name evidence="12" type="primary">hemC</name>
    <name evidence="12" type="ORF">GXN74_00560</name>
</gene>
<dbReference type="GO" id="GO:0004418">
    <property type="term" value="F:hydroxymethylbilane synthase activity"/>
    <property type="evidence" value="ECO:0007669"/>
    <property type="project" value="UniProtKB-UniRule"/>
</dbReference>
<dbReference type="EMBL" id="JAAEEH010000001">
    <property type="protein sequence ID" value="NDL66236.1"/>
    <property type="molecule type" value="Genomic_DNA"/>
</dbReference>
<dbReference type="SUPFAM" id="SSF54782">
    <property type="entry name" value="Porphobilinogen deaminase (hydroxymethylbilane synthase), C-terminal domain"/>
    <property type="match status" value="1"/>
</dbReference>
<evidence type="ECO:0000259" key="10">
    <source>
        <dbReference type="Pfam" id="PF01379"/>
    </source>
</evidence>
<evidence type="ECO:0000256" key="2">
    <source>
        <dbReference type="ARBA" id="ARBA00002869"/>
    </source>
</evidence>
<dbReference type="GO" id="GO:0005737">
    <property type="term" value="C:cytoplasm"/>
    <property type="evidence" value="ECO:0007669"/>
    <property type="project" value="UniProtKB-UniRule"/>
</dbReference>
<evidence type="ECO:0000256" key="3">
    <source>
        <dbReference type="ARBA" id="ARBA00004735"/>
    </source>
</evidence>
<dbReference type="NCBIfam" id="TIGR00212">
    <property type="entry name" value="hemC"/>
    <property type="match status" value="1"/>
</dbReference>
<dbReference type="AlphaFoldDB" id="A0A7X5HTQ1"/>
<dbReference type="Gene3D" id="3.40.190.10">
    <property type="entry name" value="Periplasmic binding protein-like II"/>
    <property type="match status" value="2"/>
</dbReference>
<evidence type="ECO:0000256" key="8">
    <source>
        <dbReference type="ARBA" id="ARBA00048169"/>
    </source>
</evidence>